<proteinExistence type="predicted"/>
<accession>A0A1Q3CJ58</accession>
<dbReference type="EMBL" id="BDDD01002152">
    <property type="protein sequence ID" value="GAV80296.1"/>
    <property type="molecule type" value="Genomic_DNA"/>
</dbReference>
<evidence type="ECO:0000313" key="5">
    <source>
        <dbReference type="Proteomes" id="UP000187406"/>
    </source>
</evidence>
<dbReference type="PROSITE" id="PS50158">
    <property type="entry name" value="ZF_CCHC"/>
    <property type="match status" value="1"/>
</dbReference>
<feature type="domain" description="CCHC-type" evidence="3">
    <location>
        <begin position="70"/>
        <end position="85"/>
    </location>
</feature>
<evidence type="ECO:0000256" key="1">
    <source>
        <dbReference type="PROSITE-ProRule" id="PRU00047"/>
    </source>
</evidence>
<evidence type="ECO:0000259" key="3">
    <source>
        <dbReference type="PROSITE" id="PS50158"/>
    </source>
</evidence>
<protein>
    <submittedName>
        <fullName evidence="4">Zf-CCHC domain-containing protein</fullName>
    </submittedName>
</protein>
<dbReference type="AlphaFoldDB" id="A0A1Q3CJ58"/>
<evidence type="ECO:0000256" key="2">
    <source>
        <dbReference type="SAM" id="Coils"/>
    </source>
</evidence>
<dbReference type="Pfam" id="PF00098">
    <property type="entry name" value="zf-CCHC"/>
    <property type="match status" value="1"/>
</dbReference>
<comment type="caution">
    <text evidence="4">The sequence shown here is derived from an EMBL/GenBank/DDBJ whole genome shotgun (WGS) entry which is preliminary data.</text>
</comment>
<keyword evidence="1" id="KW-0863">Zinc-finger</keyword>
<reference evidence="5" key="1">
    <citation type="submission" date="2016-04" db="EMBL/GenBank/DDBJ databases">
        <title>Cephalotus genome sequencing.</title>
        <authorList>
            <person name="Fukushima K."/>
            <person name="Hasebe M."/>
            <person name="Fang X."/>
        </authorList>
    </citation>
    <scope>NUCLEOTIDE SEQUENCE [LARGE SCALE GENOMIC DNA]</scope>
    <source>
        <strain evidence="5">cv. St1</strain>
    </source>
</reference>
<keyword evidence="2" id="KW-0175">Coiled coil</keyword>
<dbReference type="GO" id="GO:0003676">
    <property type="term" value="F:nucleic acid binding"/>
    <property type="evidence" value="ECO:0007669"/>
    <property type="project" value="InterPro"/>
</dbReference>
<organism evidence="4 5">
    <name type="scientific">Cephalotus follicularis</name>
    <name type="common">Albany pitcher plant</name>
    <dbReference type="NCBI Taxonomy" id="3775"/>
    <lineage>
        <taxon>Eukaryota</taxon>
        <taxon>Viridiplantae</taxon>
        <taxon>Streptophyta</taxon>
        <taxon>Embryophyta</taxon>
        <taxon>Tracheophyta</taxon>
        <taxon>Spermatophyta</taxon>
        <taxon>Magnoliopsida</taxon>
        <taxon>eudicotyledons</taxon>
        <taxon>Gunneridae</taxon>
        <taxon>Pentapetalae</taxon>
        <taxon>rosids</taxon>
        <taxon>fabids</taxon>
        <taxon>Oxalidales</taxon>
        <taxon>Cephalotaceae</taxon>
        <taxon>Cephalotus</taxon>
    </lineage>
</organism>
<feature type="coiled-coil region" evidence="2">
    <location>
        <begin position="145"/>
        <end position="224"/>
    </location>
</feature>
<dbReference type="InterPro" id="IPR036875">
    <property type="entry name" value="Znf_CCHC_sf"/>
</dbReference>
<dbReference type="InterPro" id="IPR001878">
    <property type="entry name" value="Znf_CCHC"/>
</dbReference>
<keyword evidence="5" id="KW-1185">Reference proteome</keyword>
<dbReference type="GO" id="GO:0008270">
    <property type="term" value="F:zinc ion binding"/>
    <property type="evidence" value="ECO:0007669"/>
    <property type="project" value="UniProtKB-KW"/>
</dbReference>
<keyword evidence="1" id="KW-0479">Metal-binding</keyword>
<keyword evidence="1" id="KW-0862">Zinc</keyword>
<dbReference type="InParanoid" id="A0A1Q3CJ58"/>
<dbReference type="SUPFAM" id="SSF57756">
    <property type="entry name" value="Retrovirus zinc finger-like domains"/>
    <property type="match status" value="1"/>
</dbReference>
<sequence>MKNHENVEVKKKKAIAFKASKEDSESDEDGDVALITSQFKRFLKNQKGKKAFKKEFLQDEESSKREEPTCYECKKPGHFKNECPNLKKKEQFKKKNEYFKKKKAMVATWSDSDPSSSEEESDEEVAHIAFMAIEDEEENEVNFTFDELQNAYEKLYDEYENVCLKNKTLKKNAISMSKEIDDLKSKNSFYMNEIDILNVSSKLSIDFEEENKKLKIEIDALKKSFSIFSNSSTKLDNFLGLQRCVFDKAGLGYEEMKNVKHFKNFFVKKNEPQICCNYCGRIGHVSTSCIFRNNLSFGKTRNIWVPKGTLVTNLRGPKFK</sequence>
<dbReference type="SMART" id="SM00343">
    <property type="entry name" value="ZnF_C2HC"/>
    <property type="match status" value="2"/>
</dbReference>
<dbReference type="Gene3D" id="4.10.60.10">
    <property type="entry name" value="Zinc finger, CCHC-type"/>
    <property type="match status" value="1"/>
</dbReference>
<gene>
    <name evidence="4" type="ORF">CFOL_v3_23757</name>
</gene>
<dbReference type="Proteomes" id="UP000187406">
    <property type="component" value="Unassembled WGS sequence"/>
</dbReference>
<name>A0A1Q3CJ58_CEPFO</name>
<evidence type="ECO:0000313" key="4">
    <source>
        <dbReference type="EMBL" id="GAV80296.1"/>
    </source>
</evidence>